<gene>
    <name evidence="8" type="ORF">HYE67_005330</name>
</gene>
<dbReference type="Pfam" id="PF04116">
    <property type="entry name" value="FA_hydroxylase"/>
    <property type="match status" value="1"/>
</dbReference>
<reference evidence="8" key="1">
    <citation type="submission" date="2020-11" db="EMBL/GenBank/DDBJ databases">
        <title>The chromosome-scale genome resource for two endophytic Fusarium species: F. culmorum and F. pseudograminearum.</title>
        <authorList>
            <person name="Yuan Z."/>
        </authorList>
    </citation>
    <scope>NUCLEOTIDE SEQUENCE</scope>
    <source>
        <strain evidence="8">Class2-1B</strain>
    </source>
</reference>
<dbReference type="Proteomes" id="UP000663297">
    <property type="component" value="Chromosome 2"/>
</dbReference>
<name>A0A7S8HWK3_FUSCU</name>
<feature type="region of interest" description="Disordered" evidence="5">
    <location>
        <begin position="27"/>
        <end position="69"/>
    </location>
</feature>
<accession>A0A7S8HWK3</accession>
<proteinExistence type="predicted"/>
<dbReference type="GO" id="GO:0008610">
    <property type="term" value="P:lipid biosynthetic process"/>
    <property type="evidence" value="ECO:0007669"/>
    <property type="project" value="InterPro"/>
</dbReference>
<dbReference type="EMBL" id="CP064748">
    <property type="protein sequence ID" value="QPC63099.1"/>
    <property type="molecule type" value="Genomic_DNA"/>
</dbReference>
<organism evidence="8 9">
    <name type="scientific">Fusarium culmorum</name>
    <dbReference type="NCBI Taxonomy" id="5516"/>
    <lineage>
        <taxon>Eukaryota</taxon>
        <taxon>Fungi</taxon>
        <taxon>Dikarya</taxon>
        <taxon>Ascomycota</taxon>
        <taxon>Pezizomycotina</taxon>
        <taxon>Sordariomycetes</taxon>
        <taxon>Hypocreomycetidae</taxon>
        <taxon>Hypocreales</taxon>
        <taxon>Nectriaceae</taxon>
        <taxon>Fusarium</taxon>
    </lineage>
</organism>
<keyword evidence="3" id="KW-1133">Transmembrane helix</keyword>
<dbReference type="InterPro" id="IPR050307">
    <property type="entry name" value="Sterol_Desaturase_Related"/>
</dbReference>
<evidence type="ECO:0000256" key="4">
    <source>
        <dbReference type="ARBA" id="ARBA00023136"/>
    </source>
</evidence>
<evidence type="ECO:0000256" key="1">
    <source>
        <dbReference type="ARBA" id="ARBA00004370"/>
    </source>
</evidence>
<evidence type="ECO:0000256" key="3">
    <source>
        <dbReference type="ARBA" id="ARBA00022989"/>
    </source>
</evidence>
<evidence type="ECO:0000313" key="9">
    <source>
        <dbReference type="Proteomes" id="UP000663297"/>
    </source>
</evidence>
<dbReference type="GO" id="GO:0005506">
    <property type="term" value="F:iron ion binding"/>
    <property type="evidence" value="ECO:0007669"/>
    <property type="project" value="InterPro"/>
</dbReference>
<keyword evidence="2" id="KW-0812">Transmembrane</keyword>
<feature type="domain" description="Fatty acid hydroxylase" evidence="7">
    <location>
        <begin position="660"/>
        <end position="806"/>
    </location>
</feature>
<protein>
    <recommendedName>
        <fullName evidence="7">Fatty acid hydroxylase domain-containing protein</fullName>
    </recommendedName>
</protein>
<dbReference type="InterPro" id="IPR006694">
    <property type="entry name" value="Fatty_acid_hydroxylase"/>
</dbReference>
<dbReference type="AlphaFoldDB" id="A0A7S8HWK3"/>
<dbReference type="PANTHER" id="PTHR11863">
    <property type="entry name" value="STEROL DESATURASE"/>
    <property type="match status" value="1"/>
</dbReference>
<evidence type="ECO:0000256" key="5">
    <source>
        <dbReference type="SAM" id="MobiDB-lite"/>
    </source>
</evidence>
<feature type="signal peptide" evidence="6">
    <location>
        <begin position="1"/>
        <end position="22"/>
    </location>
</feature>
<dbReference type="SUPFAM" id="SSF81296">
    <property type="entry name" value="E set domains"/>
    <property type="match status" value="1"/>
</dbReference>
<dbReference type="InterPro" id="IPR014756">
    <property type="entry name" value="Ig_E-set"/>
</dbReference>
<dbReference type="GO" id="GO:0016020">
    <property type="term" value="C:membrane"/>
    <property type="evidence" value="ECO:0007669"/>
    <property type="project" value="UniProtKB-SubCell"/>
</dbReference>
<evidence type="ECO:0000259" key="7">
    <source>
        <dbReference type="Pfam" id="PF04116"/>
    </source>
</evidence>
<comment type="subcellular location">
    <subcellularLocation>
        <location evidence="1">Membrane</location>
    </subcellularLocation>
</comment>
<dbReference type="GO" id="GO:0016491">
    <property type="term" value="F:oxidoreductase activity"/>
    <property type="evidence" value="ECO:0007669"/>
    <property type="project" value="InterPro"/>
</dbReference>
<feature type="compositionally biased region" description="Gly residues" evidence="5">
    <location>
        <begin position="27"/>
        <end position="55"/>
    </location>
</feature>
<feature type="chain" id="PRO_5031225881" description="Fatty acid hydroxylase domain-containing protein" evidence="6">
    <location>
        <begin position="23"/>
        <end position="829"/>
    </location>
</feature>
<evidence type="ECO:0000256" key="2">
    <source>
        <dbReference type="ARBA" id="ARBA00022692"/>
    </source>
</evidence>
<keyword evidence="4" id="KW-0472">Membrane</keyword>
<keyword evidence="6" id="KW-0732">Signal</keyword>
<evidence type="ECO:0000313" key="8">
    <source>
        <dbReference type="EMBL" id="QPC63099.1"/>
    </source>
</evidence>
<sequence length="829" mass="93683">MKAYLRSNIIVLLLVYLNTVAARRRGGSWGGSGGGSSGGGSSGGGGSEGGSGGGTAENPPPGFNSWSYNNNGIFDENDTGWKCDPNTCGCQQLTEREIVYGIPGLYYNGTLTVQHHITNSSSWLDKGPGACGMADDEPNTYKYPALFLVAPTGNRTDTNPFHWRLFGFQPADQTLGATESYIDIYQRWVHLRSSDFVVSGTPYGGTYFYDTSIGRYTLSDSTNRHRNTTAYWSTKITNSDIDSISARAVYKTKPPPLDFDQDTSRPGPASSQYITFSDVCAWNSDIATQGYKPLQRSNISHNDHINTTTPTVWLEPGAVAEMKGIGGSKMTFTLQSSLDAARTWMNLRQANCGEGVKQGTQDYSIDDPFELGYFCYLTNDDELNDWRLDLSFSLSFEGSLVRENSTRINGTNKNGLVFEATYETPPPDYTLPSESDGHSGSNETFRFFELEQSDSSKMTSRSTTTVCEPSSSRLESSSIRTSTFRANPKDSMKSTWRLADRKNWTTSHWFFEYLGIHPVSLDKQVPVHQKGDKVPYTPEWQLHRWVLVHSLVPIAIHHLIVRFTGHNLTPMQAFFFYSLAFKVAAVHQLHALRRVGHVTGFLDGDVHARDGVPDVGVTKVMKSLIATSSFRPVFTVFLSYRTYQSPSSMNWLWLPLEIGLYGIVLDFWFYWYHRLMHEVGSLWKFHRTHHLTKHPNPLLTLYADFEQEIFDIAVIPLATYFSLKFLGFPMGFYEWWICHQYVMFTELSGHSGLRINTSPPSTLTWLLRMFDAELLIEDHDLHHRKGWKTSGNYGKQTLLWDKVFGTCIDRIELKKENLDWETRIDLPLF</sequence>
<evidence type="ECO:0000256" key="6">
    <source>
        <dbReference type="SAM" id="SignalP"/>
    </source>
</evidence>